<dbReference type="AlphaFoldDB" id="A0A7C3AM68"/>
<organism evidence="1">
    <name type="scientific">Thermorudis sp</name>
    <dbReference type="NCBI Taxonomy" id="1969470"/>
    <lineage>
        <taxon>Bacteria</taxon>
        <taxon>Pseudomonadati</taxon>
        <taxon>Thermomicrobiota</taxon>
        <taxon>Thermomicrobia</taxon>
        <taxon>Thermomicrobia incertae sedis</taxon>
        <taxon>Thermorudis</taxon>
    </lineage>
</organism>
<name>A0A7C3AM68_9BACT</name>
<gene>
    <name evidence="1" type="ORF">ENP13_03020</name>
</gene>
<accession>A0A7C3AM68</accession>
<proteinExistence type="predicted"/>
<dbReference type="EMBL" id="DSID01000236">
    <property type="protein sequence ID" value="HEX70199.1"/>
    <property type="molecule type" value="Genomic_DNA"/>
</dbReference>
<evidence type="ECO:0000313" key="1">
    <source>
        <dbReference type="EMBL" id="HEX70199.1"/>
    </source>
</evidence>
<comment type="caution">
    <text evidence="1">The sequence shown here is derived from an EMBL/GenBank/DDBJ whole genome shotgun (WGS) entry which is preliminary data.</text>
</comment>
<protein>
    <submittedName>
        <fullName evidence="1">Uncharacterized protein</fullName>
    </submittedName>
</protein>
<sequence length="82" mass="9615">MPEPFDDFINSLLLEVDEHGQETGRIVGVEMALLDFDRWDALPKLDVLWQLPGQEPLPLEELLKREQRRLRQQAHEVSLTRP</sequence>
<reference evidence="1" key="1">
    <citation type="journal article" date="2020" name="mSystems">
        <title>Genome- and Community-Level Interaction Insights into Carbon Utilization and Element Cycling Functions of Hydrothermarchaeota in Hydrothermal Sediment.</title>
        <authorList>
            <person name="Zhou Z."/>
            <person name="Liu Y."/>
            <person name="Xu W."/>
            <person name="Pan J."/>
            <person name="Luo Z.H."/>
            <person name="Li M."/>
        </authorList>
    </citation>
    <scope>NUCLEOTIDE SEQUENCE [LARGE SCALE GENOMIC DNA]</scope>
    <source>
        <strain evidence="1">SpSt-192</strain>
    </source>
</reference>